<protein>
    <submittedName>
        <fullName evidence="1">Uncharacterized protein</fullName>
    </submittedName>
</protein>
<name>A0A8X6XIB2_9ARAC</name>
<evidence type="ECO:0000313" key="2">
    <source>
        <dbReference type="Proteomes" id="UP000886998"/>
    </source>
</evidence>
<proteinExistence type="predicted"/>
<dbReference type="Proteomes" id="UP000886998">
    <property type="component" value="Unassembled WGS sequence"/>
</dbReference>
<evidence type="ECO:0000313" key="1">
    <source>
        <dbReference type="EMBL" id="GFY54170.1"/>
    </source>
</evidence>
<comment type="caution">
    <text evidence="1">The sequence shown here is derived from an EMBL/GenBank/DDBJ whole genome shotgun (WGS) entry which is preliminary data.</text>
</comment>
<accession>A0A8X6XIB2</accession>
<gene>
    <name evidence="1" type="ORF">TNIN_243341</name>
</gene>
<dbReference type="AlphaFoldDB" id="A0A8X6XIB2"/>
<keyword evidence="2" id="KW-1185">Reference proteome</keyword>
<sequence length="100" mass="11069">MCLMSHNLIPMVNPCSCQESCWLQSWKDESRAVAVMLCCCQFRFYITSQAKGSDSSDHGRKVAGFEKRPWNPPQWAINLALLMSPQHSDGAFAALGDSGS</sequence>
<organism evidence="1 2">
    <name type="scientific">Trichonephila inaurata madagascariensis</name>
    <dbReference type="NCBI Taxonomy" id="2747483"/>
    <lineage>
        <taxon>Eukaryota</taxon>
        <taxon>Metazoa</taxon>
        <taxon>Ecdysozoa</taxon>
        <taxon>Arthropoda</taxon>
        <taxon>Chelicerata</taxon>
        <taxon>Arachnida</taxon>
        <taxon>Araneae</taxon>
        <taxon>Araneomorphae</taxon>
        <taxon>Entelegynae</taxon>
        <taxon>Araneoidea</taxon>
        <taxon>Nephilidae</taxon>
        <taxon>Trichonephila</taxon>
        <taxon>Trichonephila inaurata</taxon>
    </lineage>
</organism>
<dbReference type="EMBL" id="BMAV01009744">
    <property type="protein sequence ID" value="GFY54170.1"/>
    <property type="molecule type" value="Genomic_DNA"/>
</dbReference>
<reference evidence="1" key="1">
    <citation type="submission" date="2020-08" db="EMBL/GenBank/DDBJ databases">
        <title>Multicomponent nature underlies the extraordinary mechanical properties of spider dragline silk.</title>
        <authorList>
            <person name="Kono N."/>
            <person name="Nakamura H."/>
            <person name="Mori M."/>
            <person name="Yoshida Y."/>
            <person name="Ohtoshi R."/>
            <person name="Malay A.D."/>
            <person name="Moran D.A.P."/>
            <person name="Tomita M."/>
            <person name="Numata K."/>
            <person name="Arakawa K."/>
        </authorList>
    </citation>
    <scope>NUCLEOTIDE SEQUENCE</scope>
</reference>